<dbReference type="SUPFAM" id="SSF53850">
    <property type="entry name" value="Periplasmic binding protein-like II"/>
    <property type="match status" value="1"/>
</dbReference>
<evidence type="ECO:0000313" key="4">
    <source>
        <dbReference type="EMBL" id="OTA29460.1"/>
    </source>
</evidence>
<evidence type="ECO:0000259" key="3">
    <source>
        <dbReference type="Pfam" id="PF00496"/>
    </source>
</evidence>
<feature type="compositionally biased region" description="Gly residues" evidence="2">
    <location>
        <begin position="192"/>
        <end position="201"/>
    </location>
</feature>
<dbReference type="Gene3D" id="3.40.190.10">
    <property type="entry name" value="Periplasmic binding protein-like II"/>
    <property type="match status" value="1"/>
</dbReference>
<dbReference type="InterPro" id="IPR030678">
    <property type="entry name" value="Peptide/Ni-bd"/>
</dbReference>
<gene>
    <name evidence="4" type="ORF">B9T39_03405</name>
</gene>
<dbReference type="GO" id="GO:0043190">
    <property type="term" value="C:ATP-binding cassette (ABC) transporter complex"/>
    <property type="evidence" value="ECO:0007669"/>
    <property type="project" value="InterPro"/>
</dbReference>
<proteinExistence type="predicted"/>
<dbReference type="Gene3D" id="3.10.105.10">
    <property type="entry name" value="Dipeptide-binding Protein, Domain 3"/>
    <property type="match status" value="1"/>
</dbReference>
<feature type="region of interest" description="Disordered" evidence="2">
    <location>
        <begin position="186"/>
        <end position="209"/>
    </location>
</feature>
<dbReference type="GO" id="GO:0015833">
    <property type="term" value="P:peptide transport"/>
    <property type="evidence" value="ECO:0007669"/>
    <property type="project" value="TreeGrafter"/>
</dbReference>
<organism evidence="4 5">
    <name type="scientific">Alloscardovia macacae</name>
    <dbReference type="NCBI Taxonomy" id="1160091"/>
    <lineage>
        <taxon>Bacteria</taxon>
        <taxon>Bacillati</taxon>
        <taxon>Actinomycetota</taxon>
        <taxon>Actinomycetes</taxon>
        <taxon>Bifidobacteriales</taxon>
        <taxon>Bifidobacteriaceae</taxon>
        <taxon>Alloscardovia</taxon>
    </lineage>
</organism>
<dbReference type="AlphaFoldDB" id="A0A1Y2SVY2"/>
<evidence type="ECO:0000256" key="2">
    <source>
        <dbReference type="SAM" id="MobiDB-lite"/>
    </source>
</evidence>
<dbReference type="GO" id="GO:0042597">
    <property type="term" value="C:periplasmic space"/>
    <property type="evidence" value="ECO:0007669"/>
    <property type="project" value="UniProtKB-ARBA"/>
</dbReference>
<name>A0A1Y2SVY2_9BIFI</name>
<dbReference type="Pfam" id="PF00496">
    <property type="entry name" value="SBP_bac_5"/>
    <property type="match status" value="1"/>
</dbReference>
<dbReference type="CDD" id="cd08494">
    <property type="entry name" value="PBP2_NikA_DppA_OppA_like_6"/>
    <property type="match status" value="1"/>
</dbReference>
<dbReference type="PIRSF" id="PIRSF002741">
    <property type="entry name" value="MppA"/>
    <property type="match status" value="1"/>
</dbReference>
<sequence length="570" mass="60258">MVSIVVALALLISAVVVAYARTGDGSSGVSGASGAGANSHISIGLQLAPTNLDIRQTSGTALDQLLIGNVYEALLTRNEDNTVSPGLAQSWEVSADRLTYTFHLNAGMTFSNGDTLDASDVVWSIRSMMEGQLQGSKGVENFASVSAPDARTVVLKLSKPYSELLWNLSGRSGLVFDEQALSGADADASGADGSGADGSGSDGSDSAYDAKTQALGSGPYVLSAYEPGVSATLTARANYWGEQALNRRAHIHTITVRYFADPQAGLNAFTSGDVQVLAPISGTLTGVIQNDARFTYKTGEGTDKYVLAFNNATGGGSEADGTAGVLKDKRVRQAIRYAIDHKAIIASRGGTDAPLGGPIPSLDPGYEDLTGLYPTDVNKARTLLAEAGYSTSHPLRLRLMYANTYPAEIGQQLRSQLARVGIDLNVQRVEFATWLSTVYKQRDFDISMVDHNESHDFAQWANPEYYYGYDNADVQKLYAQAMEAVTDSERDSLLARAACLISEDAAADWIMNYRVVTAWDKRVQGFPLTMNQVNMPLWNVTFGTESAGAAGVAGAGAASAAGFAAQGGAR</sequence>
<dbReference type="PANTHER" id="PTHR30290:SF38">
    <property type="entry name" value="D,D-DIPEPTIDE-BINDING PERIPLASMIC PROTEIN DDPA-RELATED"/>
    <property type="match status" value="1"/>
</dbReference>
<dbReference type="EMBL" id="NEKC01000006">
    <property type="protein sequence ID" value="OTA29460.1"/>
    <property type="molecule type" value="Genomic_DNA"/>
</dbReference>
<dbReference type="GO" id="GO:1904680">
    <property type="term" value="F:peptide transmembrane transporter activity"/>
    <property type="evidence" value="ECO:0007669"/>
    <property type="project" value="TreeGrafter"/>
</dbReference>
<accession>A0A1Y2SVY2</accession>
<feature type="domain" description="Solute-binding protein family 5" evidence="3">
    <location>
        <begin position="83"/>
        <end position="465"/>
    </location>
</feature>
<dbReference type="PANTHER" id="PTHR30290">
    <property type="entry name" value="PERIPLASMIC BINDING COMPONENT OF ABC TRANSPORTER"/>
    <property type="match status" value="1"/>
</dbReference>
<keyword evidence="1" id="KW-0732">Signal</keyword>
<protein>
    <submittedName>
        <fullName evidence="4">ABC transporter substrate-binding protein</fullName>
    </submittedName>
</protein>
<reference evidence="4 5" key="1">
    <citation type="submission" date="2017-04" db="EMBL/GenBank/DDBJ databases">
        <title>Draft genome sequences of Alloscardovia macacae UMA81211 and UMA81212 isolated from the feces of a rhesus macaque (Macaca mulatta).</title>
        <authorList>
            <person name="Albert K."/>
            <person name="Sela D.A."/>
        </authorList>
    </citation>
    <scope>NUCLEOTIDE SEQUENCE [LARGE SCALE GENOMIC DNA]</scope>
    <source>
        <strain evidence="4 5">UMA81212</strain>
    </source>
</reference>
<dbReference type="OrthoDB" id="9796817at2"/>
<dbReference type="InterPro" id="IPR000914">
    <property type="entry name" value="SBP_5_dom"/>
</dbReference>
<dbReference type="STRING" id="1160091.B9T39_03405"/>
<dbReference type="InterPro" id="IPR039424">
    <property type="entry name" value="SBP_5"/>
</dbReference>
<evidence type="ECO:0000256" key="1">
    <source>
        <dbReference type="ARBA" id="ARBA00022729"/>
    </source>
</evidence>
<dbReference type="Proteomes" id="UP000243540">
    <property type="component" value="Unassembled WGS sequence"/>
</dbReference>
<comment type="caution">
    <text evidence="4">The sequence shown here is derived from an EMBL/GenBank/DDBJ whole genome shotgun (WGS) entry which is preliminary data.</text>
</comment>
<evidence type="ECO:0000313" key="5">
    <source>
        <dbReference type="Proteomes" id="UP000243540"/>
    </source>
</evidence>